<dbReference type="InterPro" id="IPR015797">
    <property type="entry name" value="NUDIX_hydrolase-like_dom_sf"/>
</dbReference>
<reference evidence="3" key="1">
    <citation type="submission" date="2021-03" db="EMBL/GenBank/DDBJ databases">
        <authorList>
            <person name="Sun Q."/>
        </authorList>
    </citation>
    <scope>NUCLEOTIDE SEQUENCE</scope>
    <source>
        <strain evidence="3">CCM 8862</strain>
    </source>
</reference>
<dbReference type="Pfam" id="PF00300">
    <property type="entry name" value="His_Phos_1"/>
    <property type="match status" value="1"/>
</dbReference>
<dbReference type="Pfam" id="PF00293">
    <property type="entry name" value="NUDIX"/>
    <property type="match status" value="1"/>
</dbReference>
<accession>A0A939E0C9</accession>
<dbReference type="SUPFAM" id="SSF53254">
    <property type="entry name" value="Phosphoglycerate mutase-like"/>
    <property type="match status" value="1"/>
</dbReference>
<dbReference type="InterPro" id="IPR013078">
    <property type="entry name" value="His_Pase_superF_clade-1"/>
</dbReference>
<sequence>MAKKATEQTKDATSAFALTGRYQQIPPNPAQQVKRSTLAAGAVIVRDDPHGARQFAIIHRPHYDDWSLAKGKVDPGESIPVTAAREIREETGLAVRLGKLVGQVSYPVAGRTKIVYYFTATPTGGGFAANKEVDELVWLDKQQALERLSYDVDRQVLQKADKRLNLDDQKRLILVRHAHAFARRTWSGNDNKRPLDKKGIRQASLLPDMLELFGPTAVYSAEPDRCVHTAGPIAERLGVDVTVDRMLGDAGWLESMTKVKARFREILATEDTPVVVSQGLLMPEYIAWLSATGTLPLEEIRCKKAGAWILTFSRGQLAGADYLASPLPVK</sequence>
<dbReference type="PROSITE" id="PS51462">
    <property type="entry name" value="NUDIX"/>
    <property type="match status" value="1"/>
</dbReference>
<dbReference type="CDD" id="cd03673">
    <property type="entry name" value="NUDIX_Ap6A_hydrolase"/>
    <property type="match status" value="1"/>
</dbReference>
<dbReference type="GO" id="GO:0006167">
    <property type="term" value="P:AMP biosynthetic process"/>
    <property type="evidence" value="ECO:0007669"/>
    <property type="project" value="TreeGrafter"/>
</dbReference>
<keyword evidence="1 3" id="KW-0378">Hydrolase</keyword>
<dbReference type="Gene3D" id="3.40.50.1240">
    <property type="entry name" value="Phosphoglycerate mutase-like"/>
    <property type="match status" value="1"/>
</dbReference>
<name>A0A939E0C9_9CORY</name>
<dbReference type="PANTHER" id="PTHR21340">
    <property type="entry name" value="DIADENOSINE 5,5-P1,P4-TETRAPHOSPHATE PYROPHOSPHOHYDROLASE MUTT"/>
    <property type="match status" value="1"/>
</dbReference>
<evidence type="ECO:0000259" key="2">
    <source>
        <dbReference type="PROSITE" id="PS51462"/>
    </source>
</evidence>
<dbReference type="PROSITE" id="PS00893">
    <property type="entry name" value="NUDIX_BOX"/>
    <property type="match status" value="1"/>
</dbReference>
<dbReference type="RefSeq" id="WP_207279088.1">
    <property type="nucleotide sequence ID" value="NZ_JAFLEQ010000015.1"/>
</dbReference>
<dbReference type="Gene3D" id="3.90.79.10">
    <property type="entry name" value="Nucleoside Triphosphate Pyrophosphohydrolase"/>
    <property type="match status" value="1"/>
</dbReference>
<protein>
    <submittedName>
        <fullName evidence="3">NUDIX hydrolase</fullName>
    </submittedName>
</protein>
<dbReference type="InterPro" id="IPR029033">
    <property type="entry name" value="His_PPase_superfam"/>
</dbReference>
<dbReference type="SUPFAM" id="SSF55811">
    <property type="entry name" value="Nudix"/>
    <property type="match status" value="1"/>
</dbReference>
<evidence type="ECO:0000313" key="4">
    <source>
        <dbReference type="Proteomes" id="UP000664332"/>
    </source>
</evidence>
<organism evidence="3 4">
    <name type="scientific">Corynebacterium mendelii</name>
    <dbReference type="NCBI Taxonomy" id="2765362"/>
    <lineage>
        <taxon>Bacteria</taxon>
        <taxon>Bacillati</taxon>
        <taxon>Actinomycetota</taxon>
        <taxon>Actinomycetes</taxon>
        <taxon>Mycobacteriales</taxon>
        <taxon>Corynebacteriaceae</taxon>
        <taxon>Corynebacterium</taxon>
    </lineage>
</organism>
<dbReference type="EMBL" id="JAFLEQ010000015">
    <property type="protein sequence ID" value="MBN9644604.1"/>
    <property type="molecule type" value="Genomic_DNA"/>
</dbReference>
<dbReference type="PANTHER" id="PTHR21340:SF0">
    <property type="entry name" value="BIS(5'-NUCLEOSYL)-TETRAPHOSPHATASE [ASYMMETRICAL]"/>
    <property type="match status" value="1"/>
</dbReference>
<dbReference type="GO" id="GO:0006754">
    <property type="term" value="P:ATP biosynthetic process"/>
    <property type="evidence" value="ECO:0007669"/>
    <property type="project" value="TreeGrafter"/>
</dbReference>
<comment type="caution">
    <text evidence="3">The sequence shown here is derived from an EMBL/GenBank/DDBJ whole genome shotgun (WGS) entry which is preliminary data.</text>
</comment>
<dbReference type="CDD" id="cd07067">
    <property type="entry name" value="HP_PGM_like"/>
    <property type="match status" value="1"/>
</dbReference>
<feature type="domain" description="Nudix hydrolase" evidence="2">
    <location>
        <begin position="35"/>
        <end position="161"/>
    </location>
</feature>
<dbReference type="Proteomes" id="UP000664332">
    <property type="component" value="Unassembled WGS sequence"/>
</dbReference>
<dbReference type="InterPro" id="IPR051325">
    <property type="entry name" value="Nudix_hydrolase_domain"/>
</dbReference>
<gene>
    <name evidence="3" type="ORF">JZY06_08280</name>
</gene>
<dbReference type="GO" id="GO:0004081">
    <property type="term" value="F:bis(5'-nucleosyl)-tetraphosphatase (asymmetrical) activity"/>
    <property type="evidence" value="ECO:0007669"/>
    <property type="project" value="TreeGrafter"/>
</dbReference>
<evidence type="ECO:0000313" key="3">
    <source>
        <dbReference type="EMBL" id="MBN9644604.1"/>
    </source>
</evidence>
<dbReference type="InterPro" id="IPR000086">
    <property type="entry name" value="NUDIX_hydrolase_dom"/>
</dbReference>
<dbReference type="SMART" id="SM00855">
    <property type="entry name" value="PGAM"/>
    <property type="match status" value="1"/>
</dbReference>
<keyword evidence="4" id="KW-1185">Reference proteome</keyword>
<dbReference type="AlphaFoldDB" id="A0A939E0C9"/>
<dbReference type="InterPro" id="IPR020084">
    <property type="entry name" value="NUDIX_hydrolase_CS"/>
</dbReference>
<evidence type="ECO:0000256" key="1">
    <source>
        <dbReference type="ARBA" id="ARBA00022801"/>
    </source>
</evidence>
<proteinExistence type="predicted"/>